<dbReference type="EMBL" id="CP007174">
    <property type="protein sequence ID" value="AIF85503.1"/>
    <property type="molecule type" value="Genomic_DNA"/>
</dbReference>
<evidence type="ECO:0000313" key="2">
    <source>
        <dbReference type="Proteomes" id="UP000028194"/>
    </source>
</evidence>
<dbReference type="AlphaFoldDB" id="A0A075MWJ9"/>
<proteinExistence type="predicted"/>
<accession>A0A075MWJ9</accession>
<name>A0A075MWJ9_9ARCH</name>
<protein>
    <submittedName>
        <fullName evidence="1">Uncharacterized protein</fullName>
    </submittedName>
</protein>
<reference evidence="1 2" key="1">
    <citation type="journal article" date="2014" name="PLoS ONE">
        <title>Genome Sequence of Candidatus Nitrososphaera evergladensis from Group I.1b Enriched from Everglades Soil Reveals Novel Genomic Features of the Ammonia-Oxidizing Archaea.</title>
        <authorList>
            <person name="Zhalnina K.V."/>
            <person name="Dias R."/>
            <person name="Leonard M.T."/>
            <person name="Dorr de Quadros P."/>
            <person name="Camargo F.A."/>
            <person name="Drew J.C."/>
            <person name="Farmerie W.G."/>
            <person name="Daroub S.H."/>
            <person name="Triplett E.W."/>
        </authorList>
    </citation>
    <scope>NUCLEOTIDE SEQUENCE [LARGE SCALE GENOMIC DNA]</scope>
    <source>
        <strain evidence="1 2">SR1</strain>
    </source>
</reference>
<organism evidence="1 2">
    <name type="scientific">Candidatus Nitrososphaera evergladensis SR1</name>
    <dbReference type="NCBI Taxonomy" id="1459636"/>
    <lineage>
        <taxon>Archaea</taxon>
        <taxon>Nitrososphaerota</taxon>
        <taxon>Nitrososphaeria</taxon>
        <taxon>Nitrososphaerales</taxon>
        <taxon>Nitrososphaeraceae</taxon>
        <taxon>Nitrososphaera</taxon>
    </lineage>
</organism>
<dbReference type="Proteomes" id="UP000028194">
    <property type="component" value="Chromosome"/>
</dbReference>
<evidence type="ECO:0000313" key="1">
    <source>
        <dbReference type="EMBL" id="AIF85503.1"/>
    </source>
</evidence>
<gene>
    <name evidence="1" type="ORF">NTE_03475</name>
</gene>
<dbReference type="HOGENOM" id="CLU_2874908_0_0_2"/>
<keyword evidence="2" id="KW-1185">Reference proteome</keyword>
<sequence>MPFELPAEITYLLLASKTKTALFCNKWLINNSAISKQLERSFCIKRNTLEVFFNQLLIRVIMS</sequence>
<dbReference type="KEGG" id="nev:NTE_03475"/>